<dbReference type="GO" id="GO:0015297">
    <property type="term" value="F:antiporter activity"/>
    <property type="evidence" value="ECO:0007669"/>
    <property type="project" value="InterPro"/>
</dbReference>
<feature type="transmembrane region" description="Helical" evidence="6">
    <location>
        <begin position="295"/>
        <end position="313"/>
    </location>
</feature>
<feature type="transmembrane region" description="Helical" evidence="6">
    <location>
        <begin position="364"/>
        <end position="383"/>
    </location>
</feature>
<dbReference type="Pfam" id="PF01554">
    <property type="entry name" value="MatE"/>
    <property type="match status" value="1"/>
</dbReference>
<dbReference type="InterPro" id="IPR002528">
    <property type="entry name" value="MATE_fam"/>
</dbReference>
<proteinExistence type="inferred from homology"/>
<comment type="similarity">
    <text evidence="2">Belongs to the multi antimicrobial extrusion (MATE) (TC 2.A.66.1) family.</text>
</comment>
<keyword evidence="6" id="KW-1133">Transmembrane helix</keyword>
<evidence type="ECO:0000256" key="4">
    <source>
        <dbReference type="ARBA" id="ARBA00022448"/>
    </source>
</evidence>
<feature type="transmembrane region" description="Helical" evidence="6">
    <location>
        <begin position="333"/>
        <end position="357"/>
    </location>
</feature>
<name>A0A4R4YRQ2_9ACTN</name>
<feature type="transmembrane region" description="Helical" evidence="6">
    <location>
        <begin position="159"/>
        <end position="177"/>
    </location>
</feature>
<evidence type="ECO:0000256" key="2">
    <source>
        <dbReference type="ARBA" id="ARBA00010199"/>
    </source>
</evidence>
<evidence type="ECO:0000256" key="6">
    <source>
        <dbReference type="SAM" id="Phobius"/>
    </source>
</evidence>
<protein>
    <recommendedName>
        <fullName evidence="3">Probable multidrug resistance protein NorM</fullName>
    </recommendedName>
    <alternativeName>
        <fullName evidence="5">Multidrug-efflux transporter</fullName>
    </alternativeName>
</protein>
<dbReference type="AlphaFoldDB" id="A0A4R4YRQ2"/>
<keyword evidence="8" id="KW-1185">Reference proteome</keyword>
<dbReference type="PANTHER" id="PTHR43298:SF2">
    <property type="entry name" value="FMN_FAD EXPORTER YEEO-RELATED"/>
    <property type="match status" value="1"/>
</dbReference>
<evidence type="ECO:0000256" key="5">
    <source>
        <dbReference type="ARBA" id="ARBA00031636"/>
    </source>
</evidence>
<feature type="transmembrane region" description="Helical" evidence="6">
    <location>
        <begin position="128"/>
        <end position="147"/>
    </location>
</feature>
<feature type="transmembrane region" description="Helical" evidence="6">
    <location>
        <begin position="225"/>
        <end position="246"/>
    </location>
</feature>
<dbReference type="GO" id="GO:0005886">
    <property type="term" value="C:plasma membrane"/>
    <property type="evidence" value="ECO:0007669"/>
    <property type="project" value="TreeGrafter"/>
</dbReference>
<dbReference type="PANTHER" id="PTHR43298">
    <property type="entry name" value="MULTIDRUG RESISTANCE PROTEIN NORM-RELATED"/>
    <property type="match status" value="1"/>
</dbReference>
<gene>
    <name evidence="7" type="ORF">E1286_18835</name>
</gene>
<feature type="transmembrane region" description="Helical" evidence="6">
    <location>
        <begin position="389"/>
        <end position="410"/>
    </location>
</feature>
<feature type="transmembrane region" description="Helical" evidence="6">
    <location>
        <begin position="39"/>
        <end position="58"/>
    </location>
</feature>
<dbReference type="EMBL" id="SMKQ01000052">
    <property type="protein sequence ID" value="TDD47024.1"/>
    <property type="molecule type" value="Genomic_DNA"/>
</dbReference>
<reference evidence="7 8" key="1">
    <citation type="submission" date="2019-03" db="EMBL/GenBank/DDBJ databases">
        <title>Draft genome sequences of novel Actinobacteria.</title>
        <authorList>
            <person name="Sahin N."/>
            <person name="Ay H."/>
            <person name="Saygin H."/>
        </authorList>
    </citation>
    <scope>NUCLEOTIDE SEQUENCE [LARGE SCALE GENOMIC DNA]</scope>
    <source>
        <strain evidence="7 8">CH32</strain>
    </source>
</reference>
<keyword evidence="6" id="KW-0812">Transmembrane</keyword>
<organism evidence="7 8">
    <name type="scientific">Nonomuraea terrae</name>
    <dbReference type="NCBI Taxonomy" id="2530383"/>
    <lineage>
        <taxon>Bacteria</taxon>
        <taxon>Bacillati</taxon>
        <taxon>Actinomycetota</taxon>
        <taxon>Actinomycetes</taxon>
        <taxon>Streptosporangiales</taxon>
        <taxon>Streptosporangiaceae</taxon>
        <taxon>Nonomuraea</taxon>
    </lineage>
</organism>
<comment type="caution">
    <text evidence="7">The sequence shown here is derived from an EMBL/GenBank/DDBJ whole genome shotgun (WGS) entry which is preliminary data.</text>
</comment>
<evidence type="ECO:0000256" key="1">
    <source>
        <dbReference type="ARBA" id="ARBA00003408"/>
    </source>
</evidence>
<sequence length="417" mass="42097">MASPHRILLNAALPLLLTAGAGAVTRLLGTALLGHRSTVQLAAFALVSAVLVPVGAAVSGGLRGMVPFAAACRGRPAEALAVLNDARWLSLGLGTAGAGVMLGVPLIARIGGAPADVSAEFGALPALFAVHVLLSAAGGGANGMLVALGRSRLVLRSSLPSAAVEAVALLLLVPAMGVQGAGVALLLSTALSLTVSNTLLLRLLGGSFLRRPRPREIVRMARVGVPMSATLVVKFTVMGGITYAAARTGAQGAAAHAILISLNGLLGLASVAVGQALTPEIARVSCAREARRLRRAALTIVSAAVLTALLFVGENAARLLTSDPGVLALTVALLPLFAVYALADTCAIVTAAALVGLRSSSWHMLASVTGYGLLAAVMTPVAATWGMTGLWTALPATCALILTLQTVIFARRVRHDH</sequence>
<feature type="transmembrane region" description="Helical" evidence="6">
    <location>
        <begin position="252"/>
        <end position="274"/>
    </location>
</feature>
<evidence type="ECO:0000313" key="8">
    <source>
        <dbReference type="Proteomes" id="UP000295302"/>
    </source>
</evidence>
<comment type="function">
    <text evidence="1">Multidrug efflux pump.</text>
</comment>
<accession>A0A4R4YRQ2</accession>
<dbReference type="Proteomes" id="UP000295302">
    <property type="component" value="Unassembled WGS sequence"/>
</dbReference>
<evidence type="ECO:0000256" key="3">
    <source>
        <dbReference type="ARBA" id="ARBA00020268"/>
    </source>
</evidence>
<feature type="transmembrane region" description="Helical" evidence="6">
    <location>
        <begin position="88"/>
        <end position="108"/>
    </location>
</feature>
<feature type="transmembrane region" description="Helical" evidence="6">
    <location>
        <begin position="183"/>
        <end position="204"/>
    </location>
</feature>
<dbReference type="RefSeq" id="WP_132614261.1">
    <property type="nucleotide sequence ID" value="NZ_SMKQ01000052.1"/>
</dbReference>
<dbReference type="InterPro" id="IPR050222">
    <property type="entry name" value="MATE_MdtK"/>
</dbReference>
<dbReference type="GO" id="GO:0042910">
    <property type="term" value="F:xenobiotic transmembrane transporter activity"/>
    <property type="evidence" value="ECO:0007669"/>
    <property type="project" value="InterPro"/>
</dbReference>
<keyword evidence="6" id="KW-0472">Membrane</keyword>
<evidence type="ECO:0000313" key="7">
    <source>
        <dbReference type="EMBL" id="TDD47024.1"/>
    </source>
</evidence>
<keyword evidence="4" id="KW-0813">Transport</keyword>
<dbReference type="OrthoDB" id="3424624at2"/>